<dbReference type="Gene3D" id="3.40.50.2300">
    <property type="match status" value="1"/>
</dbReference>
<dbReference type="SUPFAM" id="SSF52172">
    <property type="entry name" value="CheY-like"/>
    <property type="match status" value="1"/>
</dbReference>
<dbReference type="InterPro" id="IPR011006">
    <property type="entry name" value="CheY-like_superfamily"/>
</dbReference>
<feature type="non-terminal residue" evidence="3">
    <location>
        <position position="164"/>
    </location>
</feature>
<dbReference type="Pfam" id="PF00072">
    <property type="entry name" value="Response_reg"/>
    <property type="match status" value="1"/>
</dbReference>
<dbReference type="RefSeq" id="WP_378777188.1">
    <property type="nucleotide sequence ID" value="NZ_JBHTMX010000253.1"/>
</dbReference>
<comment type="caution">
    <text evidence="3">The sequence shown here is derived from an EMBL/GenBank/DDBJ whole genome shotgun (WGS) entry which is preliminary data.</text>
</comment>
<evidence type="ECO:0000313" key="3">
    <source>
        <dbReference type="EMBL" id="MFD1333544.1"/>
    </source>
</evidence>
<evidence type="ECO:0000256" key="1">
    <source>
        <dbReference type="PROSITE-ProRule" id="PRU00169"/>
    </source>
</evidence>
<name>A0ABW3ZBC8_9HYPH</name>
<keyword evidence="1" id="KW-0597">Phosphoprotein</keyword>
<evidence type="ECO:0000313" key="4">
    <source>
        <dbReference type="Proteomes" id="UP001597171"/>
    </source>
</evidence>
<organism evidence="3 4">
    <name type="scientific">Methylopila musalis</name>
    <dbReference type="NCBI Taxonomy" id="1134781"/>
    <lineage>
        <taxon>Bacteria</taxon>
        <taxon>Pseudomonadati</taxon>
        <taxon>Pseudomonadota</taxon>
        <taxon>Alphaproteobacteria</taxon>
        <taxon>Hyphomicrobiales</taxon>
        <taxon>Methylopilaceae</taxon>
        <taxon>Methylopila</taxon>
    </lineage>
</organism>
<dbReference type="SMART" id="SM00448">
    <property type="entry name" value="REC"/>
    <property type="match status" value="1"/>
</dbReference>
<gene>
    <name evidence="3" type="ORF">ACFQ4O_16200</name>
</gene>
<dbReference type="PANTHER" id="PTHR42872:SF3">
    <property type="entry name" value="PROTEIN-GLUTAMATE METHYLESTERASE_PROTEIN-GLUTAMINE GLUTAMINASE 1"/>
    <property type="match status" value="1"/>
</dbReference>
<feature type="modified residue" description="4-aspartylphosphate" evidence="1">
    <location>
        <position position="65"/>
    </location>
</feature>
<proteinExistence type="predicted"/>
<dbReference type="CDD" id="cd17541">
    <property type="entry name" value="REC_CheB-like"/>
    <property type="match status" value="1"/>
</dbReference>
<evidence type="ECO:0000259" key="2">
    <source>
        <dbReference type="PROSITE" id="PS50110"/>
    </source>
</evidence>
<dbReference type="Proteomes" id="UP001597171">
    <property type="component" value="Unassembled WGS sequence"/>
</dbReference>
<protein>
    <submittedName>
        <fullName evidence="3">Response regulator</fullName>
    </submittedName>
</protein>
<dbReference type="PANTHER" id="PTHR42872">
    <property type="entry name" value="PROTEIN-GLUTAMATE METHYLESTERASE/PROTEIN-GLUTAMINE GLUTAMINASE"/>
    <property type="match status" value="1"/>
</dbReference>
<dbReference type="EMBL" id="JBHTMX010000253">
    <property type="protein sequence ID" value="MFD1333544.1"/>
    <property type="molecule type" value="Genomic_DNA"/>
</dbReference>
<dbReference type="PROSITE" id="PS50110">
    <property type="entry name" value="RESPONSE_REGULATORY"/>
    <property type="match status" value="1"/>
</dbReference>
<dbReference type="InterPro" id="IPR001789">
    <property type="entry name" value="Sig_transdc_resp-reg_receiver"/>
</dbReference>
<feature type="domain" description="Response regulatory" evidence="2">
    <location>
        <begin position="14"/>
        <end position="132"/>
    </location>
</feature>
<keyword evidence="4" id="KW-1185">Reference proteome</keyword>
<sequence>MPTSAASAPAEALRVLIVDDSAVVRTLTSRWIEEEPDLELAGIGRNGREAVERAGRVRPDVILLDVEMPDMDGITALPLLLKAAPNAMVLMASALTRRNAEMSIRALALGASDVIAKPGQGVDQATYRVELLAKVRALGEHLRRRARAGSPATRVRAAVMAVPT</sequence>
<accession>A0ABW3ZBC8</accession>
<reference evidence="4" key="1">
    <citation type="journal article" date="2019" name="Int. J. Syst. Evol. Microbiol.">
        <title>The Global Catalogue of Microorganisms (GCM) 10K type strain sequencing project: providing services to taxonomists for standard genome sequencing and annotation.</title>
        <authorList>
            <consortium name="The Broad Institute Genomics Platform"/>
            <consortium name="The Broad Institute Genome Sequencing Center for Infectious Disease"/>
            <person name="Wu L."/>
            <person name="Ma J."/>
        </authorList>
    </citation>
    <scope>NUCLEOTIDE SEQUENCE [LARGE SCALE GENOMIC DNA]</scope>
    <source>
        <strain evidence="4">CCUG 61696</strain>
    </source>
</reference>